<dbReference type="RefSeq" id="WP_013049268.1">
    <property type="nucleotide sequence ID" value="NC_014011.1"/>
</dbReference>
<accession>D5EHH4</accession>
<dbReference type="HOGENOM" id="CLU_2713449_0_0_0"/>
<reference evidence="1 2" key="1">
    <citation type="journal article" date="2010" name="Stand. Genomic Sci.">
        <title>Complete genome sequence of Aminobacterium colombiense type strain (ALA-1).</title>
        <authorList>
            <person name="Chertkov O."/>
            <person name="Sikorski J."/>
            <person name="Brambilla E."/>
            <person name="Lapidus A."/>
            <person name="Copeland A."/>
            <person name="Glavina Del Rio T."/>
            <person name="Nolan M."/>
            <person name="Lucas S."/>
            <person name="Tice H."/>
            <person name="Cheng J.F."/>
            <person name="Han C."/>
            <person name="Detter J.C."/>
            <person name="Bruce D."/>
            <person name="Tapia R."/>
            <person name="Goodwin L."/>
            <person name="Pitluck S."/>
            <person name="Liolios K."/>
            <person name="Ivanova N."/>
            <person name="Mavromatis K."/>
            <person name="Ovchinnikova G."/>
            <person name="Pati A."/>
            <person name="Chen A."/>
            <person name="Palaniappan K."/>
            <person name="Land M."/>
            <person name="Hauser L."/>
            <person name="Chang Y.J."/>
            <person name="Jeffries C.D."/>
            <person name="Spring S."/>
            <person name="Rohde M."/>
            <person name="Goker M."/>
            <person name="Bristow J."/>
            <person name="Eisen J.A."/>
            <person name="Markowitz V."/>
            <person name="Hugenholtz P."/>
            <person name="Kyrpides N.C."/>
            <person name="Klenk H.P."/>
        </authorList>
    </citation>
    <scope>NUCLEOTIDE SEQUENCE [LARGE SCALE GENOMIC DNA]</scope>
    <source>
        <strain evidence="2">DSM 12261 / ALA-1</strain>
    </source>
</reference>
<name>D5EHH4_AMICL</name>
<dbReference type="OrthoDB" id="5777at2"/>
<dbReference type="Proteomes" id="UP000002366">
    <property type="component" value="Chromosome"/>
</dbReference>
<evidence type="ECO:0000313" key="2">
    <source>
        <dbReference type="Proteomes" id="UP000002366"/>
    </source>
</evidence>
<organism evidence="1 2">
    <name type="scientific">Aminobacterium colombiense (strain DSM 12261 / ALA-1)</name>
    <dbReference type="NCBI Taxonomy" id="572547"/>
    <lineage>
        <taxon>Bacteria</taxon>
        <taxon>Thermotogati</taxon>
        <taxon>Synergistota</taxon>
        <taxon>Synergistia</taxon>
        <taxon>Synergistales</taxon>
        <taxon>Aminobacteriaceae</taxon>
        <taxon>Aminobacterium</taxon>
    </lineage>
</organism>
<gene>
    <name evidence="1" type="ordered locus">Amico_1895</name>
</gene>
<dbReference type="KEGG" id="aco:Amico_1895"/>
<keyword evidence="2" id="KW-1185">Reference proteome</keyword>
<protein>
    <submittedName>
        <fullName evidence="1">Uncharacterized protein</fullName>
    </submittedName>
</protein>
<sequence length="72" mass="7558">MDWGMVPGETVVIKSKNITLRDIVQAIVDGADTVPAIKEVFSLMDSDEGVNDLGDILDVFVPAVEALRGGGG</sequence>
<dbReference type="AlphaFoldDB" id="D5EHH4"/>
<proteinExistence type="predicted"/>
<dbReference type="EMBL" id="CP001997">
    <property type="protein sequence ID" value="ADE58006.1"/>
    <property type="molecule type" value="Genomic_DNA"/>
</dbReference>
<evidence type="ECO:0000313" key="1">
    <source>
        <dbReference type="EMBL" id="ADE58006.1"/>
    </source>
</evidence>